<dbReference type="AlphaFoldDB" id="A0A8D0E296"/>
<dbReference type="PRINTS" id="PR00385">
    <property type="entry name" value="P450"/>
</dbReference>
<protein>
    <recommendedName>
        <fullName evidence="17">Cytochrome P450</fullName>
    </recommendedName>
</protein>
<evidence type="ECO:0000256" key="3">
    <source>
        <dbReference type="ARBA" id="ARBA00004406"/>
    </source>
</evidence>
<keyword evidence="6 13" id="KW-0479">Metal-binding</keyword>
<name>A0A8D0E296_SALMN</name>
<keyword evidence="7" id="KW-0256">Endoplasmic reticulum</keyword>
<dbReference type="GO" id="GO:0016712">
    <property type="term" value="F:oxidoreductase activity, acting on paired donors, with incorporation or reduction of molecular oxygen, reduced flavin or flavoprotein as one donor, and incorporation of one atom of oxygen"/>
    <property type="evidence" value="ECO:0007669"/>
    <property type="project" value="TreeGrafter"/>
</dbReference>
<dbReference type="InterPro" id="IPR050182">
    <property type="entry name" value="Cytochrome_P450_fam2"/>
</dbReference>
<comment type="subcellular location">
    <subcellularLocation>
        <location evidence="3">Endoplasmic reticulum membrane</location>
        <topology evidence="3">Peripheral membrane protein</topology>
    </subcellularLocation>
    <subcellularLocation>
        <location evidence="2">Microsome membrane</location>
        <topology evidence="2">Peripheral membrane protein</topology>
    </subcellularLocation>
</comment>
<evidence type="ECO:0008006" key="17">
    <source>
        <dbReference type="Google" id="ProtNLM"/>
    </source>
</evidence>
<keyword evidence="9 14" id="KW-0560">Oxidoreductase</keyword>
<evidence type="ECO:0000313" key="15">
    <source>
        <dbReference type="Ensembl" id="ENSSMRP00000025514.1"/>
    </source>
</evidence>
<evidence type="ECO:0000256" key="10">
    <source>
        <dbReference type="ARBA" id="ARBA00023004"/>
    </source>
</evidence>
<evidence type="ECO:0000256" key="11">
    <source>
        <dbReference type="ARBA" id="ARBA00023033"/>
    </source>
</evidence>
<comment type="cofactor">
    <cofactor evidence="1 13">
        <name>heme</name>
        <dbReference type="ChEBI" id="CHEBI:30413"/>
    </cofactor>
</comment>
<dbReference type="FunFam" id="1.10.630.10:FF:000238">
    <property type="entry name" value="Cytochrome P450 2A6"/>
    <property type="match status" value="1"/>
</dbReference>
<dbReference type="SUPFAM" id="SSF48264">
    <property type="entry name" value="Cytochrome P450"/>
    <property type="match status" value="1"/>
</dbReference>
<evidence type="ECO:0000256" key="4">
    <source>
        <dbReference type="ARBA" id="ARBA00010617"/>
    </source>
</evidence>
<accession>A0A8D0E296</accession>
<keyword evidence="5 13" id="KW-0349">Heme</keyword>
<keyword evidence="16" id="KW-1185">Reference proteome</keyword>
<dbReference type="GO" id="GO:0020037">
    <property type="term" value="F:heme binding"/>
    <property type="evidence" value="ECO:0007669"/>
    <property type="project" value="InterPro"/>
</dbReference>
<keyword evidence="12" id="KW-0472">Membrane</keyword>
<evidence type="ECO:0000256" key="8">
    <source>
        <dbReference type="ARBA" id="ARBA00022848"/>
    </source>
</evidence>
<dbReference type="PROSITE" id="PS00086">
    <property type="entry name" value="CYTOCHROME_P450"/>
    <property type="match status" value="1"/>
</dbReference>
<feature type="binding site" description="axial binding residue" evidence="13">
    <location>
        <position position="221"/>
    </location>
    <ligand>
        <name>heme</name>
        <dbReference type="ChEBI" id="CHEBI:30413"/>
    </ligand>
    <ligandPart>
        <name>Fe</name>
        <dbReference type="ChEBI" id="CHEBI:18248"/>
    </ligandPart>
</feature>
<dbReference type="PANTHER" id="PTHR24300:SF134">
    <property type="entry name" value="CYTOCHROME P450, FAMILY 2, SUBFAMILY AB, POLYPEPTIDE 2-RELATED"/>
    <property type="match status" value="1"/>
</dbReference>
<dbReference type="GeneTree" id="ENSGT00940000163166"/>
<dbReference type="GO" id="GO:0006082">
    <property type="term" value="P:organic acid metabolic process"/>
    <property type="evidence" value="ECO:0007669"/>
    <property type="project" value="TreeGrafter"/>
</dbReference>
<evidence type="ECO:0000256" key="13">
    <source>
        <dbReference type="PIRSR" id="PIRSR602401-1"/>
    </source>
</evidence>
<dbReference type="Gene3D" id="1.10.630.10">
    <property type="entry name" value="Cytochrome P450"/>
    <property type="match status" value="1"/>
</dbReference>
<evidence type="ECO:0000256" key="6">
    <source>
        <dbReference type="ARBA" id="ARBA00022723"/>
    </source>
</evidence>
<reference evidence="15" key="2">
    <citation type="submission" date="2025-09" db="UniProtKB">
        <authorList>
            <consortium name="Ensembl"/>
        </authorList>
    </citation>
    <scope>IDENTIFICATION</scope>
</reference>
<keyword evidence="10 13" id="KW-0408">Iron</keyword>
<sequence length="279" mass="31871">MFQTLPFVMKHLPGPHQTALSGIKTVAAFAKKEIQRHKENQNVHEPQDFIDFYLFQMEKSKNDPESTYDEENLAQCIFDLFIAGTETTATTLQWALLLMAAHPDIQDKVYKEIEDVFGSAHTICYQDRKKLPYTNAVIHEIQRSNYILLFGIPRQTVKDVHMRGFHIPKGSVVATDLRSALLDPKEWATPHQFNPKHFLDKDGNFVDREAFLPFGAGARVCPGEQLAKIELFVFLTSLLRVFSFQLPKGVKKTNMKPIVGITIRPRPYRLCAIPRNSTS</sequence>
<dbReference type="InterPro" id="IPR017972">
    <property type="entry name" value="Cyt_P450_CS"/>
</dbReference>
<dbReference type="Proteomes" id="UP000694421">
    <property type="component" value="Unplaced"/>
</dbReference>
<proteinExistence type="inferred from homology"/>
<evidence type="ECO:0000256" key="12">
    <source>
        <dbReference type="ARBA" id="ARBA00023136"/>
    </source>
</evidence>
<dbReference type="InterPro" id="IPR001128">
    <property type="entry name" value="Cyt_P450"/>
</dbReference>
<dbReference type="Pfam" id="PF00067">
    <property type="entry name" value="p450"/>
    <property type="match status" value="1"/>
</dbReference>
<dbReference type="GO" id="GO:0005506">
    <property type="term" value="F:iron ion binding"/>
    <property type="evidence" value="ECO:0007669"/>
    <property type="project" value="InterPro"/>
</dbReference>
<keyword evidence="8" id="KW-0492">Microsome</keyword>
<dbReference type="OMA" id="ESACEME"/>
<evidence type="ECO:0000313" key="16">
    <source>
        <dbReference type="Proteomes" id="UP000694421"/>
    </source>
</evidence>
<dbReference type="GO" id="GO:0006805">
    <property type="term" value="P:xenobiotic metabolic process"/>
    <property type="evidence" value="ECO:0007669"/>
    <property type="project" value="TreeGrafter"/>
</dbReference>
<evidence type="ECO:0000256" key="14">
    <source>
        <dbReference type="RuleBase" id="RU000461"/>
    </source>
</evidence>
<dbReference type="GO" id="GO:0005789">
    <property type="term" value="C:endoplasmic reticulum membrane"/>
    <property type="evidence" value="ECO:0007669"/>
    <property type="project" value="UniProtKB-SubCell"/>
</dbReference>
<keyword evidence="11 14" id="KW-0503">Monooxygenase</keyword>
<dbReference type="PRINTS" id="PR00463">
    <property type="entry name" value="EP450I"/>
</dbReference>
<organism evidence="15 16">
    <name type="scientific">Salvator merianae</name>
    <name type="common">Argentine black and white tegu</name>
    <name type="synonym">Tupinambis merianae</name>
    <dbReference type="NCBI Taxonomy" id="96440"/>
    <lineage>
        <taxon>Eukaryota</taxon>
        <taxon>Metazoa</taxon>
        <taxon>Chordata</taxon>
        <taxon>Craniata</taxon>
        <taxon>Vertebrata</taxon>
        <taxon>Euteleostomi</taxon>
        <taxon>Lepidosauria</taxon>
        <taxon>Squamata</taxon>
        <taxon>Bifurcata</taxon>
        <taxon>Unidentata</taxon>
        <taxon>Episquamata</taxon>
        <taxon>Laterata</taxon>
        <taxon>Teiioidea</taxon>
        <taxon>Teiidae</taxon>
        <taxon>Salvator</taxon>
    </lineage>
</organism>
<evidence type="ECO:0000256" key="7">
    <source>
        <dbReference type="ARBA" id="ARBA00022824"/>
    </source>
</evidence>
<evidence type="ECO:0000256" key="1">
    <source>
        <dbReference type="ARBA" id="ARBA00001971"/>
    </source>
</evidence>
<reference evidence="15" key="1">
    <citation type="submission" date="2025-08" db="UniProtKB">
        <authorList>
            <consortium name="Ensembl"/>
        </authorList>
    </citation>
    <scope>IDENTIFICATION</scope>
</reference>
<comment type="similarity">
    <text evidence="4 14">Belongs to the cytochrome P450 family.</text>
</comment>
<dbReference type="PANTHER" id="PTHR24300">
    <property type="entry name" value="CYTOCHROME P450 508A4-RELATED"/>
    <property type="match status" value="1"/>
</dbReference>
<dbReference type="InterPro" id="IPR036396">
    <property type="entry name" value="Cyt_P450_sf"/>
</dbReference>
<dbReference type="InterPro" id="IPR002401">
    <property type="entry name" value="Cyt_P450_E_grp-I"/>
</dbReference>
<evidence type="ECO:0000256" key="2">
    <source>
        <dbReference type="ARBA" id="ARBA00004174"/>
    </source>
</evidence>
<evidence type="ECO:0000256" key="5">
    <source>
        <dbReference type="ARBA" id="ARBA00022617"/>
    </source>
</evidence>
<evidence type="ECO:0000256" key="9">
    <source>
        <dbReference type="ARBA" id="ARBA00023002"/>
    </source>
</evidence>
<dbReference type="Ensembl" id="ENSSMRT00000029863.1">
    <property type="protein sequence ID" value="ENSSMRP00000025514.1"/>
    <property type="gene ID" value="ENSSMRG00000019725.1"/>
</dbReference>